<organism evidence="5 6">
    <name type="scientific">Polyangium fumosum</name>
    <dbReference type="NCBI Taxonomy" id="889272"/>
    <lineage>
        <taxon>Bacteria</taxon>
        <taxon>Pseudomonadati</taxon>
        <taxon>Myxococcota</taxon>
        <taxon>Polyangia</taxon>
        <taxon>Polyangiales</taxon>
        <taxon>Polyangiaceae</taxon>
        <taxon>Polyangium</taxon>
    </lineage>
</organism>
<dbReference type="Pfam" id="PF05175">
    <property type="entry name" value="MTS"/>
    <property type="match status" value="1"/>
</dbReference>
<sequence>MLPASAPDQLAAAKGSGIVRPARRPAGWVAPGPQPRTPDREDVWPGPDEDLCYLAGDFRILQRVDGHRWSADDLVTAWYAIEQLRHAPPRRAVDLGCGIGTVLLFVAWAFAEARVTGVEAQDVSAGLARRSLAWNGVDDRCAVRFGDLRDPLTTEGLAGAELVTGTPPYLPKGTGIESSKVQCGPCRFEWRGGVEDYALAAARLLAEDAPFVGCAASRQRPRVEAAAVGAGLVLERYRDVVPREGKDPLFSVYVMRRPEAARAPEIEPPLVLRGRDGRFTAAFDDVRRAMGMPVER</sequence>
<evidence type="ECO:0000256" key="3">
    <source>
        <dbReference type="SAM" id="MobiDB-lite"/>
    </source>
</evidence>
<keyword evidence="2" id="KW-0949">S-adenosyl-L-methionine</keyword>
<reference evidence="5 6" key="1">
    <citation type="submission" date="2019-04" db="EMBL/GenBank/DDBJ databases">
        <authorList>
            <person name="Li Y."/>
            <person name="Wang J."/>
        </authorList>
    </citation>
    <scope>NUCLEOTIDE SEQUENCE [LARGE SCALE GENOMIC DNA]</scope>
    <source>
        <strain evidence="5 6">DSM 14668</strain>
    </source>
</reference>
<dbReference type="RefSeq" id="WP_136932053.1">
    <property type="nucleotide sequence ID" value="NZ_SSMQ01000032.1"/>
</dbReference>
<accession>A0A4U1J7C3</accession>
<dbReference type="AlphaFoldDB" id="A0A4U1J7C3"/>
<dbReference type="InterPro" id="IPR050210">
    <property type="entry name" value="tRNA_Adenine-N(6)_MTase"/>
</dbReference>
<feature type="region of interest" description="Disordered" evidence="3">
    <location>
        <begin position="1"/>
        <end position="44"/>
    </location>
</feature>
<keyword evidence="6" id="KW-1185">Reference proteome</keyword>
<dbReference type="Proteomes" id="UP000309215">
    <property type="component" value="Unassembled WGS sequence"/>
</dbReference>
<name>A0A4U1J7C3_9BACT</name>
<dbReference type="PANTHER" id="PTHR47739:SF1">
    <property type="entry name" value="TRNA1(VAL) (ADENINE(37)-N6)-METHYLTRANSFERASE"/>
    <property type="match status" value="1"/>
</dbReference>
<proteinExistence type="predicted"/>
<dbReference type="GO" id="GO:0032259">
    <property type="term" value="P:methylation"/>
    <property type="evidence" value="ECO:0007669"/>
    <property type="project" value="UniProtKB-KW"/>
</dbReference>
<evidence type="ECO:0000313" key="6">
    <source>
        <dbReference type="Proteomes" id="UP000309215"/>
    </source>
</evidence>
<dbReference type="Gene3D" id="3.40.50.150">
    <property type="entry name" value="Vaccinia Virus protein VP39"/>
    <property type="match status" value="1"/>
</dbReference>
<dbReference type="CDD" id="cd02440">
    <property type="entry name" value="AdoMet_MTases"/>
    <property type="match status" value="1"/>
</dbReference>
<dbReference type="GO" id="GO:0008168">
    <property type="term" value="F:methyltransferase activity"/>
    <property type="evidence" value="ECO:0007669"/>
    <property type="project" value="UniProtKB-KW"/>
</dbReference>
<evidence type="ECO:0000256" key="1">
    <source>
        <dbReference type="ARBA" id="ARBA00022603"/>
    </source>
</evidence>
<keyword evidence="5" id="KW-0808">Transferase</keyword>
<dbReference type="PANTHER" id="PTHR47739">
    <property type="entry name" value="TRNA1(VAL) (ADENINE(37)-N6)-METHYLTRANSFERASE"/>
    <property type="match status" value="1"/>
</dbReference>
<dbReference type="OrthoDB" id="5489421at2"/>
<dbReference type="EMBL" id="SSMQ01000032">
    <property type="protein sequence ID" value="TKD03073.1"/>
    <property type="molecule type" value="Genomic_DNA"/>
</dbReference>
<gene>
    <name evidence="5" type="ORF">E8A74_27485</name>
</gene>
<evidence type="ECO:0000256" key="2">
    <source>
        <dbReference type="ARBA" id="ARBA00022691"/>
    </source>
</evidence>
<keyword evidence="1 5" id="KW-0489">Methyltransferase</keyword>
<dbReference type="InterPro" id="IPR007848">
    <property type="entry name" value="Small_mtfrase_dom"/>
</dbReference>
<comment type="caution">
    <text evidence="5">The sequence shown here is derived from an EMBL/GenBank/DDBJ whole genome shotgun (WGS) entry which is preliminary data.</text>
</comment>
<feature type="domain" description="Methyltransferase small" evidence="4">
    <location>
        <begin position="81"/>
        <end position="153"/>
    </location>
</feature>
<dbReference type="InterPro" id="IPR029063">
    <property type="entry name" value="SAM-dependent_MTases_sf"/>
</dbReference>
<evidence type="ECO:0000313" key="5">
    <source>
        <dbReference type="EMBL" id="TKD03073.1"/>
    </source>
</evidence>
<dbReference type="SUPFAM" id="SSF53335">
    <property type="entry name" value="S-adenosyl-L-methionine-dependent methyltransferases"/>
    <property type="match status" value="1"/>
</dbReference>
<protein>
    <submittedName>
        <fullName evidence="5">SAM-dependent methyltransferase</fullName>
    </submittedName>
</protein>
<evidence type="ECO:0000259" key="4">
    <source>
        <dbReference type="Pfam" id="PF05175"/>
    </source>
</evidence>